<evidence type="ECO:0000256" key="2">
    <source>
        <dbReference type="ARBA" id="ARBA00004874"/>
    </source>
</evidence>
<dbReference type="NCBIfam" id="TIGR00873">
    <property type="entry name" value="gnd"/>
    <property type="match status" value="1"/>
</dbReference>
<feature type="binding site" evidence="14">
    <location>
        <position position="449"/>
    </location>
    <ligand>
        <name>substrate</name>
        <note>ligand shared between dimeric partners</note>
    </ligand>
</feature>
<dbReference type="SUPFAM" id="SSF51735">
    <property type="entry name" value="NAD(P)-binding Rossmann-fold domains"/>
    <property type="match status" value="1"/>
</dbReference>
<dbReference type="InterPro" id="IPR006183">
    <property type="entry name" value="Pgluconate_DH"/>
</dbReference>
<evidence type="ECO:0000256" key="14">
    <source>
        <dbReference type="PIRSR" id="PIRSR000109-2"/>
    </source>
</evidence>
<dbReference type="Pfam" id="PF03446">
    <property type="entry name" value="NAD_binding_2"/>
    <property type="match status" value="1"/>
</dbReference>
<dbReference type="AlphaFoldDB" id="A0A090D2V2"/>
<feature type="domain" description="6-phosphogluconate dehydrogenase C-terminal" evidence="16">
    <location>
        <begin position="182"/>
        <end position="473"/>
    </location>
</feature>
<feature type="binding site" description="in other chain" evidence="14">
    <location>
        <position position="105"/>
    </location>
    <ligand>
        <name>substrate</name>
        <note>ligand shared between dimeric partners</note>
    </ligand>
</feature>
<evidence type="ECO:0000256" key="7">
    <source>
        <dbReference type="ARBA" id="ARBA00022857"/>
    </source>
</evidence>
<keyword evidence="10 12" id="KW-0570">Pentose shunt</keyword>
<dbReference type="eggNOG" id="COG0362">
    <property type="taxonomic scope" value="Bacteria"/>
</dbReference>
<comment type="function">
    <text evidence="1 12">Catalyzes the oxidative decarboxylation of 6-phosphogluconate to ribulose 5-phosphate and CO(2), with concomitant reduction of NADP to NADPH.</text>
</comment>
<comment type="pathway">
    <text evidence="2 12 15">Carbohydrate degradation; pentose phosphate pathway; D-ribulose 5-phosphate from D-glucose 6-phosphate (oxidative stage): step 3/3.</text>
</comment>
<dbReference type="InterPro" id="IPR006115">
    <property type="entry name" value="6PGDH_NADP-bd"/>
</dbReference>
<dbReference type="PROSITE" id="PS00461">
    <property type="entry name" value="6PGD"/>
    <property type="match status" value="1"/>
</dbReference>
<dbReference type="EMBL" id="CCEJ010000009">
    <property type="protein sequence ID" value="CDR34668.1"/>
    <property type="molecule type" value="Genomic_DNA"/>
</dbReference>
<dbReference type="GO" id="GO:0006098">
    <property type="term" value="P:pentose-phosphate shunt"/>
    <property type="evidence" value="ECO:0007669"/>
    <property type="project" value="UniProtKB-UniPathway"/>
</dbReference>
<feature type="binding site" description="in other chain" evidence="14">
    <location>
        <position position="290"/>
    </location>
    <ligand>
        <name>substrate</name>
        <note>ligand shared between dimeric partners</note>
    </ligand>
</feature>
<keyword evidence="8 12" id="KW-0560">Oxidoreductase</keyword>
<dbReference type="EC" id="1.1.1.44" evidence="5 12"/>
<feature type="binding site" description="in other chain" evidence="14">
    <location>
        <begin position="131"/>
        <end position="133"/>
    </location>
    <ligand>
        <name>substrate</name>
        <note>ligand shared between dimeric partners</note>
    </ligand>
</feature>
<comment type="subunit">
    <text evidence="4 12">Homodimer.</text>
</comment>
<evidence type="ECO:0000256" key="11">
    <source>
        <dbReference type="ARBA" id="ARBA00048640"/>
    </source>
</evidence>
<dbReference type="GO" id="GO:0019521">
    <property type="term" value="P:D-gluconate metabolic process"/>
    <property type="evidence" value="ECO:0007669"/>
    <property type="project" value="UniProtKB-KW"/>
</dbReference>
<evidence type="ECO:0000256" key="3">
    <source>
        <dbReference type="ARBA" id="ARBA00008419"/>
    </source>
</evidence>
<keyword evidence="9 15" id="KW-0311">Gluconate utilization</keyword>
<comment type="catalytic activity">
    <reaction evidence="11 12 15">
        <text>6-phospho-D-gluconate + NADP(+) = D-ribulose 5-phosphate + CO2 + NADPH</text>
        <dbReference type="Rhea" id="RHEA:10116"/>
        <dbReference type="ChEBI" id="CHEBI:16526"/>
        <dbReference type="ChEBI" id="CHEBI:57783"/>
        <dbReference type="ChEBI" id="CHEBI:58121"/>
        <dbReference type="ChEBI" id="CHEBI:58349"/>
        <dbReference type="ChEBI" id="CHEBI:58759"/>
        <dbReference type="EC" id="1.1.1.44"/>
    </reaction>
</comment>
<dbReference type="GO" id="GO:0050661">
    <property type="term" value="F:NADP binding"/>
    <property type="evidence" value="ECO:0007669"/>
    <property type="project" value="InterPro"/>
</dbReference>
<evidence type="ECO:0000313" key="18">
    <source>
        <dbReference type="Proteomes" id="UP000031552"/>
    </source>
</evidence>
<feature type="active site" description="Proton acceptor" evidence="13">
    <location>
        <position position="186"/>
    </location>
</feature>
<dbReference type="RefSeq" id="WP_041018220.1">
    <property type="nucleotide sequence ID" value="NZ_CCEJ010000009.1"/>
</dbReference>
<evidence type="ECO:0000256" key="10">
    <source>
        <dbReference type="ARBA" id="ARBA00023126"/>
    </source>
</evidence>
<evidence type="ECO:0000256" key="1">
    <source>
        <dbReference type="ARBA" id="ARBA00002526"/>
    </source>
</evidence>
<dbReference type="InterPro" id="IPR036291">
    <property type="entry name" value="NAD(P)-bd_dom_sf"/>
</dbReference>
<evidence type="ECO:0000256" key="15">
    <source>
        <dbReference type="RuleBase" id="RU000485"/>
    </source>
</evidence>
<evidence type="ECO:0000256" key="9">
    <source>
        <dbReference type="ARBA" id="ARBA00023064"/>
    </source>
</evidence>
<evidence type="ECO:0000256" key="6">
    <source>
        <dbReference type="ARBA" id="ARBA00018193"/>
    </source>
</evidence>
<dbReference type="InterPro" id="IPR013328">
    <property type="entry name" value="6PGD_dom2"/>
</dbReference>
<dbReference type="Gene3D" id="1.10.1040.10">
    <property type="entry name" value="N-(1-d-carboxylethyl)-l-norvaline Dehydrogenase, domain 2"/>
    <property type="match status" value="1"/>
</dbReference>
<dbReference type="Gene3D" id="1.20.5.320">
    <property type="entry name" value="6-Phosphogluconate Dehydrogenase, domain 3"/>
    <property type="match status" value="1"/>
</dbReference>
<proteinExistence type="inferred from homology"/>
<feature type="active site" description="Proton donor" evidence="13">
    <location>
        <position position="193"/>
    </location>
</feature>
<reference evidence="17" key="1">
    <citation type="submission" date="2013-12" db="EMBL/GenBank/DDBJ databases">
        <authorList>
            <person name="Linke B."/>
        </authorList>
    </citation>
    <scope>NUCLEOTIDE SEQUENCE [LARGE SCALE GENOMIC DNA]</scope>
    <source>
        <strain evidence="17">CRIB-18</strain>
    </source>
</reference>
<dbReference type="GO" id="GO:0004616">
    <property type="term" value="F:phosphogluconate dehydrogenase (decarboxylating) activity"/>
    <property type="evidence" value="ECO:0007669"/>
    <property type="project" value="UniProtKB-EC"/>
</dbReference>
<keyword evidence="18" id="KW-1185">Reference proteome</keyword>
<dbReference type="Proteomes" id="UP000031552">
    <property type="component" value="Unassembled WGS sequence"/>
</dbReference>
<evidence type="ECO:0000256" key="12">
    <source>
        <dbReference type="PIRNR" id="PIRNR000109"/>
    </source>
</evidence>
<dbReference type="SMART" id="SM01350">
    <property type="entry name" value="6PGD"/>
    <property type="match status" value="1"/>
</dbReference>
<feature type="binding site" description="in other chain" evidence="14">
    <location>
        <position position="263"/>
    </location>
    <ligand>
        <name>substrate</name>
        <note>ligand shared between dimeric partners</note>
    </ligand>
</feature>
<dbReference type="UniPathway" id="UPA00115">
    <property type="reaction ID" value="UER00410"/>
</dbReference>
<organism evidence="17 18">
    <name type="scientific">Candidatus Criblamydia sequanensis CRIB-18</name>
    <dbReference type="NCBI Taxonomy" id="1437425"/>
    <lineage>
        <taxon>Bacteria</taxon>
        <taxon>Pseudomonadati</taxon>
        <taxon>Chlamydiota</taxon>
        <taxon>Chlamydiia</taxon>
        <taxon>Parachlamydiales</taxon>
        <taxon>Candidatus Criblamydiaceae</taxon>
        <taxon>Candidatus Criblamydia</taxon>
    </lineage>
</organism>
<comment type="similarity">
    <text evidence="3 12 15">Belongs to the 6-phosphogluconate dehydrogenase family.</text>
</comment>
<keyword evidence="7 12" id="KW-0521">NADP</keyword>
<accession>A0A090D2V2</accession>
<dbReference type="FunFam" id="1.20.5.320:FF:000002">
    <property type="entry name" value="6-phosphogluconate dehydrogenase, decarboxylating"/>
    <property type="match status" value="1"/>
</dbReference>
<dbReference type="InterPro" id="IPR006184">
    <property type="entry name" value="6PGdom_BS"/>
</dbReference>
<evidence type="ECO:0000256" key="8">
    <source>
        <dbReference type="ARBA" id="ARBA00023002"/>
    </source>
</evidence>
<name>A0A090D2V2_9BACT</name>
<evidence type="ECO:0000259" key="16">
    <source>
        <dbReference type="SMART" id="SM01350"/>
    </source>
</evidence>
<dbReference type="SUPFAM" id="SSF48179">
    <property type="entry name" value="6-phosphogluconate dehydrogenase C-terminal domain-like"/>
    <property type="match status" value="1"/>
</dbReference>
<dbReference type="InterPro" id="IPR006114">
    <property type="entry name" value="6PGDH_C"/>
</dbReference>
<dbReference type="InterPro" id="IPR006113">
    <property type="entry name" value="6PGDH_Gnd/GntZ"/>
</dbReference>
<reference evidence="17" key="2">
    <citation type="submission" date="2014-09" db="EMBL/GenBank/DDBJ databases">
        <title>Criblamydia sequanensis harbors a mega-plasmid encoding arsenite resistance.</title>
        <authorList>
            <person name="Bertelli C."/>
            <person name="Goesmann A."/>
            <person name="Greub G."/>
        </authorList>
    </citation>
    <scope>NUCLEOTIDE SEQUENCE [LARGE SCALE GENOMIC DNA]</scope>
    <source>
        <strain evidence="17">CRIB-18</strain>
    </source>
</reference>
<feature type="binding site" description="in other chain" evidence="14">
    <location>
        <begin position="189"/>
        <end position="190"/>
    </location>
    <ligand>
        <name>substrate</name>
        <note>ligand shared between dimeric partners</note>
    </ligand>
</feature>
<evidence type="ECO:0000256" key="4">
    <source>
        <dbReference type="ARBA" id="ARBA00011738"/>
    </source>
</evidence>
<dbReference type="Gene3D" id="3.40.50.720">
    <property type="entry name" value="NAD(P)-binding Rossmann-like Domain"/>
    <property type="match status" value="1"/>
</dbReference>
<dbReference type="STRING" id="1437425.CSEC_1860"/>
<sequence>MSQEDADIGVICLAIMGQNLVLNMDEKGYKVAVFNRTVSKVDDFIGGTAQGTKVIGTHSLKEFVSKLKKPRRILMMVKAGKAVDELIEELLPFLDKGDILIDGGNSLFTDTVRRTQELDKKGILYIGTGISGGEEGARHGPSIMPGGNPKAWPSVKPIFQDIAAKVNGNEPCCDWVGDEGAGHYVKMVHNGIEYGDIQLISEAYSLLKKGLNLSSEELHEIFSRWNKEELDSYLIEITSHVFKTNDTDGKPLVDKILDVAGQKGTGKWTVINALELGVPLTLIGEAVFARFLSSLKEERVEASKKLNGPRGKPYLKDKQQFIEAIKYALYASKIVSYAQGFSLMREAANAYHWKLNYGAVALMWRGGCIIRSVFLGNIKEAFTKNKDLQNLLMDDFFRKEMDRSQESLRQVVSEAALLGIPIPCFSSALSYYDGYRSENLPANLIQALRDYFGGHTYERIDKPRGEFFHTDWAGTGGIVSSGSYNV</sequence>
<dbReference type="FunFam" id="1.10.1040.10:FF:000002">
    <property type="entry name" value="6-phosphogluconate dehydrogenase, decarboxylating"/>
    <property type="match status" value="1"/>
</dbReference>
<protein>
    <recommendedName>
        <fullName evidence="6 12">6-phosphogluconate dehydrogenase, decarboxylating</fullName>
        <ecNumber evidence="5 12">1.1.1.44</ecNumber>
    </recommendedName>
</protein>
<dbReference type="NCBIfam" id="NF006765">
    <property type="entry name" value="PRK09287.1"/>
    <property type="match status" value="1"/>
</dbReference>
<dbReference type="Pfam" id="PF00393">
    <property type="entry name" value="6PGD"/>
    <property type="match status" value="1"/>
</dbReference>
<dbReference type="OrthoDB" id="9804542at2"/>
<feature type="binding site" description="in other chain" evidence="14">
    <location>
        <position position="194"/>
    </location>
    <ligand>
        <name>substrate</name>
        <note>ligand shared between dimeric partners</note>
    </ligand>
</feature>
<dbReference type="PIRSF" id="PIRSF000109">
    <property type="entry name" value="6PGD"/>
    <property type="match status" value="1"/>
</dbReference>
<dbReference type="PRINTS" id="PR00076">
    <property type="entry name" value="6PGDHDRGNASE"/>
</dbReference>
<dbReference type="InterPro" id="IPR008927">
    <property type="entry name" value="6-PGluconate_DH-like_C_sf"/>
</dbReference>
<evidence type="ECO:0000256" key="5">
    <source>
        <dbReference type="ARBA" id="ARBA00013011"/>
    </source>
</evidence>
<feature type="binding site" evidence="14">
    <location>
        <position position="455"/>
    </location>
    <ligand>
        <name>substrate</name>
        <note>ligand shared between dimeric partners</note>
    </ligand>
</feature>
<evidence type="ECO:0000313" key="17">
    <source>
        <dbReference type="EMBL" id="CDR34668.1"/>
    </source>
</evidence>
<dbReference type="PANTHER" id="PTHR11811">
    <property type="entry name" value="6-PHOSPHOGLUCONATE DEHYDROGENASE"/>
    <property type="match status" value="1"/>
</dbReference>
<evidence type="ECO:0000256" key="13">
    <source>
        <dbReference type="PIRSR" id="PIRSR000109-1"/>
    </source>
</evidence>
<dbReference type="FunFam" id="3.40.50.720:FF:000007">
    <property type="entry name" value="6-phosphogluconate dehydrogenase, decarboxylating"/>
    <property type="match status" value="1"/>
</dbReference>
<gene>
    <name evidence="17" type="primary">gnd</name>
    <name evidence="17" type="ORF">CSEC_1860</name>
</gene>
<comment type="caution">
    <text evidence="17">The sequence shown here is derived from an EMBL/GenBank/DDBJ whole genome shotgun (WGS) entry which is preliminary data.</text>
</comment>